<evidence type="ECO:0000313" key="1">
    <source>
        <dbReference type="EMBL" id="XBY22009.1"/>
    </source>
</evidence>
<dbReference type="RefSeq" id="WP_350403454.1">
    <property type="nucleotide sequence ID" value="NZ_CP158490.1"/>
</dbReference>
<dbReference type="EMBL" id="CP158490">
    <property type="protein sequence ID" value="XBY22009.1"/>
    <property type="molecule type" value="Genomic_DNA"/>
</dbReference>
<organism evidence="1">
    <name type="scientific">Pseudomonas sp. W17</name>
    <dbReference type="NCBI Taxonomy" id="3144407"/>
    <lineage>
        <taxon>Bacteria</taxon>
        <taxon>Pseudomonadati</taxon>
        <taxon>Pseudomonadota</taxon>
        <taxon>Gammaproteobacteria</taxon>
        <taxon>Pseudomonadales</taxon>
        <taxon>Pseudomonadaceae</taxon>
        <taxon>Pseudomonas</taxon>
    </lineage>
</organism>
<proteinExistence type="predicted"/>
<accession>A0AAU7WN59</accession>
<sequence length="128" mass="14442">MSVRKIFIGLLGVGVGFYWDESDGRRWSGCRTGVLNGDGVDLIACLLMDDGGQPYLETVPWLDEGLDKIRQISRDQIEVIEWSRDAWGVVLAGKVAKIYSLYDETYFLDVTLEDFEGALLGWKKFIIS</sequence>
<gene>
    <name evidence="1" type="ORF">ABCR88_21160</name>
</gene>
<name>A0AAU7WN59_9PSED</name>
<protein>
    <submittedName>
        <fullName evidence="1">Uncharacterized protein</fullName>
    </submittedName>
</protein>
<dbReference type="AlphaFoldDB" id="A0AAU7WN59"/>
<reference evidence="1" key="1">
    <citation type="submission" date="2024-06" db="EMBL/GenBank/DDBJ databases">
        <authorList>
            <person name="Wu L."/>
        </authorList>
    </citation>
    <scope>NUCLEOTIDE SEQUENCE</scope>
    <source>
        <strain evidence="1">W17</strain>
    </source>
</reference>